<name>A0A918U3B5_STRCJ</name>
<evidence type="ECO:0000256" key="1">
    <source>
        <dbReference type="SAM" id="MobiDB-lite"/>
    </source>
</evidence>
<feature type="compositionally biased region" description="Basic and acidic residues" evidence="1">
    <location>
        <begin position="505"/>
        <end position="514"/>
    </location>
</feature>
<dbReference type="InterPro" id="IPR028082">
    <property type="entry name" value="Peripla_BP_I"/>
</dbReference>
<dbReference type="AlphaFoldDB" id="A0A918U3B5"/>
<evidence type="ECO:0000313" key="4">
    <source>
        <dbReference type="Proteomes" id="UP000646244"/>
    </source>
</evidence>
<dbReference type="SUPFAM" id="SSF53822">
    <property type="entry name" value="Periplasmic binding protein-like I"/>
    <property type="match status" value="1"/>
</dbReference>
<protein>
    <submittedName>
        <fullName evidence="3">Uncharacterized protein</fullName>
    </submittedName>
</protein>
<feature type="region of interest" description="Disordered" evidence="1">
    <location>
        <begin position="487"/>
        <end position="514"/>
    </location>
</feature>
<evidence type="ECO:0000256" key="2">
    <source>
        <dbReference type="SAM" id="Phobius"/>
    </source>
</evidence>
<feature type="transmembrane region" description="Helical" evidence="2">
    <location>
        <begin position="16"/>
        <end position="38"/>
    </location>
</feature>
<organism evidence="3 4">
    <name type="scientific">Streptomyces cinnamoneus</name>
    <name type="common">Streptoverticillium cinnamoneum</name>
    <dbReference type="NCBI Taxonomy" id="53446"/>
    <lineage>
        <taxon>Bacteria</taxon>
        <taxon>Bacillati</taxon>
        <taxon>Actinomycetota</taxon>
        <taxon>Actinomycetes</taxon>
        <taxon>Kitasatosporales</taxon>
        <taxon>Streptomycetaceae</taxon>
        <taxon>Streptomyces</taxon>
        <taxon>Streptomyces cinnamoneus group</taxon>
    </lineage>
</organism>
<dbReference type="EMBL" id="BMVB01000032">
    <property type="protein sequence ID" value="GHC71257.1"/>
    <property type="molecule type" value="Genomic_DNA"/>
</dbReference>
<dbReference type="Proteomes" id="UP000646244">
    <property type="component" value="Unassembled WGS sequence"/>
</dbReference>
<keyword evidence="2" id="KW-1133">Transmembrane helix</keyword>
<sequence>MPVSPRPDELRPWWKGWLGIGVLVVVAALVAGVSLWLVQRADEAERCTDGEPNLVWNGSGAERECIGVMDETHFAFAPQLRDITERIAKENQRVRDQWEKPEAGKRPVPYVKVALLTPMTTSDTSALPIEEIKSSLEGAYTAQCRANVCPGLSQDSPGIHGTTPQIQLLLASEGKHQDRWQPVVEQLAGLTGGSHPLVAVAGLGISVPDTQAAAEELSKRRIPAIGAVLTATDLDAKRLFKVSPSNSDYTRALRQRLDKLPADQRHAYLVFDSRNDNYVQTMRKSFDETFPEYIENRSVSFVGTTGNNTEGEPGLFVNALNNICHTKSELVLYAGRGRDLPGLVKALSTRGQCGHTRPITIATGSTGAVQQAHQVVNLLKQSDITILEASSAAAEQWIKGAEAPTGFKPFYQSFKELKFPDSALHDGYAIMHHDAVQVAVLATRMVTAQTGRATPDVETVYLQITNLHDAGRVTLASGDLSFDDHSAGWPHNKPVPMIQVPPADGRPEPPYRTP</sequence>
<evidence type="ECO:0000313" key="3">
    <source>
        <dbReference type="EMBL" id="GHC71257.1"/>
    </source>
</evidence>
<dbReference type="Gene3D" id="3.40.50.2300">
    <property type="match status" value="2"/>
</dbReference>
<proteinExistence type="predicted"/>
<reference evidence="3" key="1">
    <citation type="journal article" date="2014" name="Int. J. Syst. Evol. Microbiol.">
        <title>Complete genome sequence of Corynebacterium casei LMG S-19264T (=DSM 44701T), isolated from a smear-ripened cheese.</title>
        <authorList>
            <consortium name="US DOE Joint Genome Institute (JGI-PGF)"/>
            <person name="Walter F."/>
            <person name="Albersmeier A."/>
            <person name="Kalinowski J."/>
            <person name="Ruckert C."/>
        </authorList>
    </citation>
    <scope>NUCLEOTIDE SEQUENCE</scope>
    <source>
        <strain evidence="3">JCM 4633</strain>
    </source>
</reference>
<gene>
    <name evidence="3" type="ORF">GCM10010507_57750</name>
</gene>
<accession>A0A918U3B5</accession>
<keyword evidence="2" id="KW-0812">Transmembrane</keyword>
<keyword evidence="2" id="KW-0472">Membrane</keyword>
<comment type="caution">
    <text evidence="3">The sequence shown here is derived from an EMBL/GenBank/DDBJ whole genome shotgun (WGS) entry which is preliminary data.</text>
</comment>
<reference evidence="3" key="2">
    <citation type="submission" date="2020-09" db="EMBL/GenBank/DDBJ databases">
        <authorList>
            <person name="Sun Q."/>
            <person name="Ohkuma M."/>
        </authorList>
    </citation>
    <scope>NUCLEOTIDE SEQUENCE</scope>
    <source>
        <strain evidence="3">JCM 4633</strain>
    </source>
</reference>